<accession>A0AAV8XJ25</accession>
<proteinExistence type="predicted"/>
<dbReference type="EMBL" id="JANEYF010003187">
    <property type="protein sequence ID" value="KAJ8938438.1"/>
    <property type="molecule type" value="Genomic_DNA"/>
</dbReference>
<dbReference type="AlphaFoldDB" id="A0AAV8XJ25"/>
<protein>
    <submittedName>
        <fullName evidence="2">Uncharacterized protein</fullName>
    </submittedName>
</protein>
<organism evidence="2 3">
    <name type="scientific">Rhamnusium bicolor</name>
    <dbReference type="NCBI Taxonomy" id="1586634"/>
    <lineage>
        <taxon>Eukaryota</taxon>
        <taxon>Metazoa</taxon>
        <taxon>Ecdysozoa</taxon>
        <taxon>Arthropoda</taxon>
        <taxon>Hexapoda</taxon>
        <taxon>Insecta</taxon>
        <taxon>Pterygota</taxon>
        <taxon>Neoptera</taxon>
        <taxon>Endopterygota</taxon>
        <taxon>Coleoptera</taxon>
        <taxon>Polyphaga</taxon>
        <taxon>Cucujiformia</taxon>
        <taxon>Chrysomeloidea</taxon>
        <taxon>Cerambycidae</taxon>
        <taxon>Lepturinae</taxon>
        <taxon>Rhagiini</taxon>
        <taxon>Rhamnusium</taxon>
    </lineage>
</organism>
<comment type="caution">
    <text evidence="2">The sequence shown here is derived from an EMBL/GenBank/DDBJ whole genome shotgun (WGS) entry which is preliminary data.</text>
</comment>
<sequence>MVVTEVVDITSDNEDEFLEEESLETDDIFDDILENIVVTTTFVPLVSITSLNNKIKMLAHELNMLEANQQMNNLKKLLQEEKVTLELDVTERHFQYLKVYFDFKNLFYTFFMHKDVYLMSNFWISQSAMNLNLNEGSFFGNKC</sequence>
<feature type="coiled-coil region" evidence="1">
    <location>
        <begin position="48"/>
        <end position="88"/>
    </location>
</feature>
<keyword evidence="3" id="KW-1185">Reference proteome</keyword>
<name>A0AAV8XJ25_9CUCU</name>
<evidence type="ECO:0000256" key="1">
    <source>
        <dbReference type="SAM" id="Coils"/>
    </source>
</evidence>
<dbReference type="Proteomes" id="UP001162156">
    <property type="component" value="Unassembled WGS sequence"/>
</dbReference>
<evidence type="ECO:0000313" key="2">
    <source>
        <dbReference type="EMBL" id="KAJ8938438.1"/>
    </source>
</evidence>
<reference evidence="2" key="1">
    <citation type="journal article" date="2023" name="Insect Mol. Biol.">
        <title>Genome sequencing provides insights into the evolution of gene families encoding plant cell wall-degrading enzymes in longhorned beetles.</title>
        <authorList>
            <person name="Shin N.R."/>
            <person name="Okamura Y."/>
            <person name="Kirsch R."/>
            <person name="Pauchet Y."/>
        </authorList>
    </citation>
    <scope>NUCLEOTIDE SEQUENCE</scope>
    <source>
        <strain evidence="2">RBIC_L_NR</strain>
    </source>
</reference>
<gene>
    <name evidence="2" type="ORF">NQ314_011474</name>
</gene>
<evidence type="ECO:0000313" key="3">
    <source>
        <dbReference type="Proteomes" id="UP001162156"/>
    </source>
</evidence>
<keyword evidence="1" id="KW-0175">Coiled coil</keyword>